<reference evidence="1 2" key="1">
    <citation type="journal article" date="2012" name="J. Bacteriol.">
        <title>Complete Genome Sequence of Desulfurococcus fermentans, a Hyperthermophilic Cellulolytic Crenarchaeon Isolated from a Freshwater Hot Spring in Kamchatka, Russia.</title>
        <authorList>
            <person name="Susanti D."/>
            <person name="Johnson E.F."/>
            <person name="Rodriguez J.R."/>
            <person name="Anderson I."/>
            <person name="Perevalova A.A."/>
            <person name="Kyrpides N."/>
            <person name="Lucas S."/>
            <person name="Han J."/>
            <person name="Lapidus A."/>
            <person name="Cheng J.F."/>
            <person name="Goodwin L."/>
            <person name="Pitluck S."/>
            <person name="Mavrommatis K."/>
            <person name="Peters L."/>
            <person name="Land M.L."/>
            <person name="Hauser L."/>
            <person name="Gopalan V."/>
            <person name="Chan P.P."/>
            <person name="Lowe T.M."/>
            <person name="Atomi H."/>
            <person name="Bonch-Osmolovskaya E.A."/>
            <person name="Woyke T."/>
            <person name="Mukhopadhyay B."/>
        </authorList>
    </citation>
    <scope>NUCLEOTIDE SEQUENCE [LARGE SCALE GENOMIC DNA]</scope>
    <source>
        <strain evidence="1 2">DSM 16532</strain>
    </source>
</reference>
<dbReference type="GeneID" id="13062099"/>
<gene>
    <name evidence="1" type="ORF">Desfe_0410</name>
</gene>
<evidence type="ECO:0000313" key="1">
    <source>
        <dbReference type="EMBL" id="AFL66320.1"/>
    </source>
</evidence>
<dbReference type="AlphaFoldDB" id="I3XQU6"/>
<dbReference type="OrthoDB" id="33752at2157"/>
<dbReference type="eggNOG" id="arCOG04261">
    <property type="taxonomic scope" value="Archaea"/>
</dbReference>
<dbReference type="KEGG" id="dfd:Desfe_0410"/>
<evidence type="ECO:0000313" key="2">
    <source>
        <dbReference type="Proteomes" id="UP000006175"/>
    </source>
</evidence>
<protein>
    <submittedName>
        <fullName evidence="1">Uncharacterized protein</fullName>
    </submittedName>
</protein>
<dbReference type="HOGENOM" id="CLU_1253581_0_0_2"/>
<dbReference type="Proteomes" id="UP000006175">
    <property type="component" value="Chromosome"/>
</dbReference>
<sequence>MLSGKIKNAIEDFLSKYGEKAFIVLKTAYNISRDPNIDHRLGDFSYKHLVYKLAETGIAYNPANLLKVMEKNYGIIEKSYASKNQTWWRFSDIDAVREVLEKSINPETGDDPRIKLLVIKYRSLEPWNLLSILRKLALKERLNEVDKEVFRKLAFNDLEKIAGIIKEMMYYEEVFSNEIKLLNEILELAELVAGKLEKAHVSFPVNTVARSIEVSWRNDHT</sequence>
<proteinExistence type="predicted"/>
<dbReference type="EMBL" id="CP003321">
    <property type="protein sequence ID" value="AFL66320.1"/>
    <property type="molecule type" value="Genomic_DNA"/>
</dbReference>
<organism evidence="1 2">
    <name type="scientific">Desulfurococcus amylolyticus DSM 16532</name>
    <dbReference type="NCBI Taxonomy" id="768672"/>
    <lineage>
        <taxon>Archaea</taxon>
        <taxon>Thermoproteota</taxon>
        <taxon>Thermoprotei</taxon>
        <taxon>Desulfurococcales</taxon>
        <taxon>Desulfurococcaceae</taxon>
        <taxon>Desulfurococcus</taxon>
    </lineage>
</organism>
<keyword evidence="2" id="KW-1185">Reference proteome</keyword>
<dbReference type="RefSeq" id="WP_014767221.1">
    <property type="nucleotide sequence ID" value="NC_018001.1"/>
</dbReference>
<accession>I3XQU6</accession>
<name>I3XQU6_DESAM</name>